<dbReference type="EMBL" id="JABSTR010000011">
    <property type="protein sequence ID" value="KAH9381417.1"/>
    <property type="molecule type" value="Genomic_DNA"/>
</dbReference>
<evidence type="ECO:0000313" key="6">
    <source>
        <dbReference type="EMBL" id="KAH9381417.1"/>
    </source>
</evidence>
<evidence type="ECO:0008006" key="8">
    <source>
        <dbReference type="Google" id="ProtNLM"/>
    </source>
</evidence>
<keyword evidence="3" id="KW-0456">Lyase</keyword>
<dbReference type="SUPFAM" id="SSF111326">
    <property type="entry name" value="Urocanase"/>
    <property type="match status" value="1"/>
</dbReference>
<organism evidence="6 7">
    <name type="scientific">Haemaphysalis longicornis</name>
    <name type="common">Bush tick</name>
    <dbReference type="NCBI Taxonomy" id="44386"/>
    <lineage>
        <taxon>Eukaryota</taxon>
        <taxon>Metazoa</taxon>
        <taxon>Ecdysozoa</taxon>
        <taxon>Arthropoda</taxon>
        <taxon>Chelicerata</taxon>
        <taxon>Arachnida</taxon>
        <taxon>Acari</taxon>
        <taxon>Parasitiformes</taxon>
        <taxon>Ixodida</taxon>
        <taxon>Ixodoidea</taxon>
        <taxon>Ixodidae</taxon>
        <taxon>Haemaphysalinae</taxon>
        <taxon>Haemaphysalis</taxon>
    </lineage>
</organism>
<evidence type="ECO:0000259" key="4">
    <source>
        <dbReference type="Pfam" id="PF01175"/>
    </source>
</evidence>
<evidence type="ECO:0000259" key="5">
    <source>
        <dbReference type="Pfam" id="PF17391"/>
    </source>
</evidence>
<dbReference type="InterPro" id="IPR036190">
    <property type="entry name" value="Urocanase_sf"/>
</dbReference>
<feature type="domain" description="Urocanase Rossmann-like" evidence="4">
    <location>
        <begin position="204"/>
        <end position="263"/>
    </location>
</feature>
<dbReference type="PANTHER" id="PTHR12216">
    <property type="entry name" value="UROCANATE HYDRATASE"/>
    <property type="match status" value="1"/>
</dbReference>
<evidence type="ECO:0000256" key="2">
    <source>
        <dbReference type="ARBA" id="ARBA00023027"/>
    </source>
</evidence>
<dbReference type="OrthoDB" id="194468at2759"/>
<dbReference type="Proteomes" id="UP000821853">
    <property type="component" value="Chromosome 9"/>
</dbReference>
<sequence>MASLREICAGLPLNPLPPPRKRNPELPHAPDRIAPLTTEETEIALKNALRYFPTKLHAELAAEFAQELKTYGHIYMAYPISEYPAKTKQAAAVMLMIMNNLDPQVAQFPEELVTYGGNGQVFSNWAQFWLVMHYLSQIDETQTLVMYSGHPLGLFPSLAPSPRVVITNGMVIPNHSKPEDYDRMFAMGVTMYGQMTAGSYCYIGPQGIVHGTTITVINAGRKYLKLDDLRGKVFVSSGLGGMSGAQAKAVVVANGIGVIAEVINGHRQLHLYFLRHN</sequence>
<evidence type="ECO:0000256" key="3">
    <source>
        <dbReference type="ARBA" id="ARBA00023239"/>
    </source>
</evidence>
<protein>
    <recommendedName>
        <fullName evidence="8">Urocanate hydratase</fullName>
    </recommendedName>
</protein>
<dbReference type="InterPro" id="IPR038364">
    <property type="entry name" value="Urocanase_central_sf"/>
</dbReference>
<reference evidence="6 7" key="1">
    <citation type="journal article" date="2020" name="Cell">
        <title>Large-Scale Comparative Analyses of Tick Genomes Elucidate Their Genetic Diversity and Vector Capacities.</title>
        <authorList>
            <consortium name="Tick Genome and Microbiome Consortium (TIGMIC)"/>
            <person name="Jia N."/>
            <person name="Wang J."/>
            <person name="Shi W."/>
            <person name="Du L."/>
            <person name="Sun Y."/>
            <person name="Zhan W."/>
            <person name="Jiang J.F."/>
            <person name="Wang Q."/>
            <person name="Zhang B."/>
            <person name="Ji P."/>
            <person name="Bell-Sakyi L."/>
            <person name="Cui X.M."/>
            <person name="Yuan T.T."/>
            <person name="Jiang B.G."/>
            <person name="Yang W.F."/>
            <person name="Lam T.T."/>
            <person name="Chang Q.C."/>
            <person name="Ding S.J."/>
            <person name="Wang X.J."/>
            <person name="Zhu J.G."/>
            <person name="Ruan X.D."/>
            <person name="Zhao L."/>
            <person name="Wei J.T."/>
            <person name="Ye R.Z."/>
            <person name="Que T.C."/>
            <person name="Du C.H."/>
            <person name="Zhou Y.H."/>
            <person name="Cheng J.X."/>
            <person name="Dai P.F."/>
            <person name="Guo W.B."/>
            <person name="Han X.H."/>
            <person name="Huang E.J."/>
            <person name="Li L.F."/>
            <person name="Wei W."/>
            <person name="Gao Y.C."/>
            <person name="Liu J.Z."/>
            <person name="Shao H.Z."/>
            <person name="Wang X."/>
            <person name="Wang C.C."/>
            <person name="Yang T.C."/>
            <person name="Huo Q.B."/>
            <person name="Li W."/>
            <person name="Chen H.Y."/>
            <person name="Chen S.E."/>
            <person name="Zhou L.G."/>
            <person name="Ni X.B."/>
            <person name="Tian J.H."/>
            <person name="Sheng Y."/>
            <person name="Liu T."/>
            <person name="Pan Y.S."/>
            <person name="Xia L.Y."/>
            <person name="Li J."/>
            <person name="Zhao F."/>
            <person name="Cao W.C."/>
        </authorList>
    </citation>
    <scope>NUCLEOTIDE SEQUENCE [LARGE SCALE GENOMIC DNA]</scope>
    <source>
        <strain evidence="6">HaeL-2018</strain>
    </source>
</reference>
<dbReference type="Gene3D" id="3.40.50.10730">
    <property type="entry name" value="Urocanase like domains"/>
    <property type="match status" value="1"/>
</dbReference>
<feature type="domain" description="Urocanase N-terminal" evidence="5">
    <location>
        <begin position="77"/>
        <end position="201"/>
    </location>
</feature>
<dbReference type="Pfam" id="PF01175">
    <property type="entry name" value="Urocanase"/>
    <property type="match status" value="1"/>
</dbReference>
<dbReference type="PANTHER" id="PTHR12216:SF3">
    <property type="entry name" value="UROCANATE HYDRATASE"/>
    <property type="match status" value="1"/>
</dbReference>
<dbReference type="OMA" id="EDMANDQ"/>
<dbReference type="Gene3D" id="3.40.1770.10">
    <property type="entry name" value="Urocanase superfamily"/>
    <property type="match status" value="1"/>
</dbReference>
<dbReference type="GO" id="GO:0006548">
    <property type="term" value="P:L-histidine catabolic process"/>
    <property type="evidence" value="ECO:0007669"/>
    <property type="project" value="TreeGrafter"/>
</dbReference>
<dbReference type="InterPro" id="IPR023637">
    <property type="entry name" value="Urocanase-like"/>
</dbReference>
<comment type="cofactor">
    <cofactor evidence="1">
        <name>NAD(+)</name>
        <dbReference type="ChEBI" id="CHEBI:57540"/>
    </cofactor>
</comment>
<dbReference type="AlphaFoldDB" id="A0A9J6H336"/>
<keyword evidence="7" id="KW-1185">Reference proteome</keyword>
<keyword evidence="2" id="KW-0520">NAD</keyword>
<gene>
    <name evidence="6" type="ORF">HPB48_009003</name>
</gene>
<name>A0A9J6H336_HAELO</name>
<evidence type="ECO:0000313" key="7">
    <source>
        <dbReference type="Proteomes" id="UP000821853"/>
    </source>
</evidence>
<proteinExistence type="predicted"/>
<dbReference type="GO" id="GO:0016153">
    <property type="term" value="F:urocanate hydratase activity"/>
    <property type="evidence" value="ECO:0007669"/>
    <property type="project" value="TreeGrafter"/>
</dbReference>
<dbReference type="FunFam" id="3.40.1770.10:FF:000002">
    <property type="entry name" value="Urocanate hydratase 1"/>
    <property type="match status" value="1"/>
</dbReference>
<evidence type="ECO:0000256" key="1">
    <source>
        <dbReference type="ARBA" id="ARBA00001911"/>
    </source>
</evidence>
<dbReference type="VEuPathDB" id="VectorBase:HLOH_053595"/>
<dbReference type="Pfam" id="PF17391">
    <property type="entry name" value="Urocanase_N"/>
    <property type="match status" value="1"/>
</dbReference>
<comment type="caution">
    <text evidence="6">The sequence shown here is derived from an EMBL/GenBank/DDBJ whole genome shotgun (WGS) entry which is preliminary data.</text>
</comment>
<accession>A0A9J6H336</accession>
<dbReference type="InterPro" id="IPR035085">
    <property type="entry name" value="Urocanase_Rossmann-like"/>
</dbReference>
<dbReference type="InterPro" id="IPR035400">
    <property type="entry name" value="Urocanase_N"/>
</dbReference>